<sequence length="275" mass="31083">MREADVKPVWESYTVIINAICRNGMPYWSWRLLQHDFNEFSRPLLLVLGGHGDLKKKKKIAALFIRLTLEVTAMMRLTPVKTTYKIEQPFPDSITLTELCMIGETPRDFRVADICEHVGLVGVTPQIWATDAVDWYLPGAQTSIGDLKKSSKGSKTNPSTRSYRRTSVYALTYLVMEQHVSVGSRPPSIKQEARLKAAEQRAVTSSQTKEVPKAKTVNKKMTKKNIDASITIGIAGADVSGEVFDRLASYMKEYAMMGIMRLEEVMPIYFYTYKV</sequence>
<dbReference type="EMBL" id="JBJQOH010000007">
    <property type="protein sequence ID" value="KAL3681029.1"/>
    <property type="molecule type" value="Genomic_DNA"/>
</dbReference>
<dbReference type="Proteomes" id="UP001633002">
    <property type="component" value="Unassembled WGS sequence"/>
</dbReference>
<keyword evidence="2" id="KW-1185">Reference proteome</keyword>
<accession>A0ABD3GRJ1</accession>
<organism evidence="1 2">
    <name type="scientific">Riccia sorocarpa</name>
    <dbReference type="NCBI Taxonomy" id="122646"/>
    <lineage>
        <taxon>Eukaryota</taxon>
        <taxon>Viridiplantae</taxon>
        <taxon>Streptophyta</taxon>
        <taxon>Embryophyta</taxon>
        <taxon>Marchantiophyta</taxon>
        <taxon>Marchantiopsida</taxon>
        <taxon>Marchantiidae</taxon>
        <taxon>Marchantiales</taxon>
        <taxon>Ricciaceae</taxon>
        <taxon>Riccia</taxon>
    </lineage>
</organism>
<name>A0ABD3GRJ1_9MARC</name>
<evidence type="ECO:0000313" key="2">
    <source>
        <dbReference type="Proteomes" id="UP001633002"/>
    </source>
</evidence>
<protein>
    <submittedName>
        <fullName evidence="1">Uncharacterized protein</fullName>
    </submittedName>
</protein>
<dbReference type="AlphaFoldDB" id="A0ABD3GRJ1"/>
<gene>
    <name evidence="1" type="ORF">R1sor_023985</name>
</gene>
<evidence type="ECO:0000313" key="1">
    <source>
        <dbReference type="EMBL" id="KAL3681029.1"/>
    </source>
</evidence>
<proteinExistence type="predicted"/>
<comment type="caution">
    <text evidence="1">The sequence shown here is derived from an EMBL/GenBank/DDBJ whole genome shotgun (WGS) entry which is preliminary data.</text>
</comment>
<reference evidence="1 2" key="1">
    <citation type="submission" date="2024-09" db="EMBL/GenBank/DDBJ databases">
        <title>Chromosome-scale assembly of Riccia sorocarpa.</title>
        <authorList>
            <person name="Paukszto L."/>
        </authorList>
    </citation>
    <scope>NUCLEOTIDE SEQUENCE [LARGE SCALE GENOMIC DNA]</scope>
    <source>
        <strain evidence="1">LP-2024</strain>
        <tissue evidence="1">Aerial parts of the thallus</tissue>
    </source>
</reference>